<protein>
    <submittedName>
        <fullName evidence="2">Uncharacterized protein</fullName>
    </submittedName>
</protein>
<evidence type="ECO:0000256" key="1">
    <source>
        <dbReference type="SAM" id="MobiDB-lite"/>
    </source>
</evidence>
<feature type="region of interest" description="Disordered" evidence="1">
    <location>
        <begin position="1"/>
        <end position="29"/>
    </location>
</feature>
<accession>A0A913Y5N1</accession>
<dbReference type="RefSeq" id="XP_020915097.1">
    <property type="nucleotide sequence ID" value="XM_021059438.2"/>
</dbReference>
<sequence length="369" mass="42461">MPNKKTAEENTFDEMSQNRDLEKRDKDPYSRSVAELEKVMEEMPDNMRSFSLCLRQLYVEKAVGTNEEAAVKFRKIRDETRNDTIVYLQGVLPLSTKLISSIDEFFDYFTELDAVSWRSSILIIEDSVNYCSELCKTVKHLHEDIISSLRQREEDVLLVMNEMKCLQETLTRKKATLEKRSKSKHNWAWRFIHGEDSQRAAEMFSSANVDMVKAIAHGAQAQAQGNAVEAVSNTLIPALKYFVDGLEKVTNFFMVLKSNGIGNFNMDKRKAIQIKRYCQKFIRYLPSVKTDLQAIPTEGTDQNYVDRWLEKQKRIINNTCTSKFAQDIIKMITKNLKSKPKALKNAAECASDQHDSDDNPDDKPLETLV</sequence>
<evidence type="ECO:0000313" key="3">
    <source>
        <dbReference type="Proteomes" id="UP000887567"/>
    </source>
</evidence>
<feature type="compositionally biased region" description="Basic and acidic residues" evidence="1">
    <location>
        <begin position="351"/>
        <end position="369"/>
    </location>
</feature>
<dbReference type="AlphaFoldDB" id="A0A913Y5N1"/>
<name>A0A913Y5N1_EXADI</name>
<dbReference type="GeneID" id="110252602"/>
<dbReference type="OrthoDB" id="5962291at2759"/>
<feature type="region of interest" description="Disordered" evidence="1">
    <location>
        <begin position="343"/>
        <end position="369"/>
    </location>
</feature>
<keyword evidence="3" id="KW-1185">Reference proteome</keyword>
<dbReference type="EnsemblMetazoa" id="XM_021059438.2">
    <property type="protein sequence ID" value="XP_020915097.1"/>
    <property type="gene ID" value="LOC110252602"/>
</dbReference>
<proteinExistence type="predicted"/>
<dbReference type="Proteomes" id="UP000887567">
    <property type="component" value="Unplaced"/>
</dbReference>
<feature type="compositionally biased region" description="Basic and acidic residues" evidence="1">
    <location>
        <begin position="16"/>
        <end position="29"/>
    </location>
</feature>
<reference evidence="2" key="1">
    <citation type="submission" date="2022-11" db="UniProtKB">
        <authorList>
            <consortium name="EnsemblMetazoa"/>
        </authorList>
    </citation>
    <scope>IDENTIFICATION</scope>
</reference>
<organism evidence="2 3">
    <name type="scientific">Exaiptasia diaphana</name>
    <name type="common">Tropical sea anemone</name>
    <name type="synonym">Aiptasia pulchella</name>
    <dbReference type="NCBI Taxonomy" id="2652724"/>
    <lineage>
        <taxon>Eukaryota</taxon>
        <taxon>Metazoa</taxon>
        <taxon>Cnidaria</taxon>
        <taxon>Anthozoa</taxon>
        <taxon>Hexacorallia</taxon>
        <taxon>Actiniaria</taxon>
        <taxon>Aiptasiidae</taxon>
        <taxon>Exaiptasia</taxon>
    </lineage>
</organism>
<evidence type="ECO:0000313" key="2">
    <source>
        <dbReference type="EnsemblMetazoa" id="XP_020915097.1"/>
    </source>
</evidence>